<dbReference type="EMBL" id="CP006720">
    <property type="protein sequence ID" value="AHI57507.1"/>
    <property type="molecule type" value="Genomic_DNA"/>
</dbReference>
<sequence>MTKQISDQSGVKYELQPRLLIADSVGAIVGEGS</sequence>
<accession>W6AK16</accession>
<organism evidence="1 2">
    <name type="scientific">Spiroplasma mirum ATCC 29335</name>
    <dbReference type="NCBI Taxonomy" id="838561"/>
    <lineage>
        <taxon>Bacteria</taxon>
        <taxon>Bacillati</taxon>
        <taxon>Mycoplasmatota</taxon>
        <taxon>Mollicutes</taxon>
        <taxon>Entomoplasmatales</taxon>
        <taxon>Spiroplasmataceae</taxon>
        <taxon>Spiroplasma</taxon>
    </lineage>
</organism>
<evidence type="ECO:0000313" key="1">
    <source>
        <dbReference type="EMBL" id="AHI57507.1"/>
    </source>
</evidence>
<proteinExistence type="predicted"/>
<reference evidence="1 2" key="1">
    <citation type="submission" date="2013-09" db="EMBL/GenBank/DDBJ databases">
        <title>Complete genome sequence of Spiroplasma mirum suckling mouse cataract agent.</title>
        <authorList>
            <person name="Landry C.A."/>
            <person name="Bastian F.O."/>
            <person name="Thune R.L."/>
        </authorList>
    </citation>
    <scope>NUCLEOTIDE SEQUENCE [LARGE SCALE GENOMIC DNA]</scope>
    <source>
        <strain evidence="1 2">SMCA</strain>
    </source>
</reference>
<keyword evidence="2" id="KW-1185">Reference proteome</keyword>
<gene>
    <name evidence="1" type="ORF">P344_00670</name>
</gene>
<dbReference type="AlphaFoldDB" id="W6AK16"/>
<dbReference type="Proteomes" id="UP000019260">
    <property type="component" value="Chromosome"/>
</dbReference>
<name>W6AK16_9MOLU</name>
<protein>
    <submittedName>
        <fullName evidence="1">Uncharacterized protein</fullName>
    </submittedName>
</protein>
<dbReference type="STRING" id="838561.P344_00670"/>
<dbReference type="KEGG" id="smia:P344_00670"/>
<evidence type="ECO:0000313" key="2">
    <source>
        <dbReference type="Proteomes" id="UP000019260"/>
    </source>
</evidence>
<dbReference type="HOGENOM" id="CLU_3383859_0_0_14"/>